<dbReference type="OrthoDB" id="10357094at2759"/>
<organism evidence="1 2">
    <name type="scientific">Trichonephila clavata</name>
    <name type="common">Joro spider</name>
    <name type="synonym">Nephila clavata</name>
    <dbReference type="NCBI Taxonomy" id="2740835"/>
    <lineage>
        <taxon>Eukaryota</taxon>
        <taxon>Metazoa</taxon>
        <taxon>Ecdysozoa</taxon>
        <taxon>Arthropoda</taxon>
        <taxon>Chelicerata</taxon>
        <taxon>Arachnida</taxon>
        <taxon>Araneae</taxon>
        <taxon>Araneomorphae</taxon>
        <taxon>Entelegynae</taxon>
        <taxon>Araneoidea</taxon>
        <taxon>Nephilidae</taxon>
        <taxon>Trichonephila</taxon>
    </lineage>
</organism>
<dbReference type="EMBL" id="BMAO01016526">
    <property type="protein sequence ID" value="GFR09286.1"/>
    <property type="molecule type" value="Genomic_DNA"/>
</dbReference>
<protein>
    <submittedName>
        <fullName evidence="1">Uncharacterized protein</fullName>
    </submittedName>
</protein>
<comment type="caution">
    <text evidence="1">The sequence shown here is derived from an EMBL/GenBank/DDBJ whole genome shotgun (WGS) entry which is preliminary data.</text>
</comment>
<proteinExistence type="predicted"/>
<reference evidence="1" key="1">
    <citation type="submission" date="2020-07" db="EMBL/GenBank/DDBJ databases">
        <title>Multicomponent nature underlies the extraordinary mechanical properties of spider dragline silk.</title>
        <authorList>
            <person name="Kono N."/>
            <person name="Nakamura H."/>
            <person name="Mori M."/>
            <person name="Yoshida Y."/>
            <person name="Ohtoshi R."/>
            <person name="Malay A.D."/>
            <person name="Moran D.A.P."/>
            <person name="Tomita M."/>
            <person name="Numata K."/>
            <person name="Arakawa K."/>
        </authorList>
    </citation>
    <scope>NUCLEOTIDE SEQUENCE</scope>
</reference>
<name>A0A8X6GQG6_TRICU</name>
<gene>
    <name evidence="1" type="ORF">TNCT_246791</name>
</gene>
<evidence type="ECO:0000313" key="2">
    <source>
        <dbReference type="Proteomes" id="UP000887116"/>
    </source>
</evidence>
<sequence length="116" mass="13447">MDKVYFKIIYSSVYTTTTSTWIYHEIVNLRTIDDIENSDITTYSTSVTGLLDFASKKNKRIFYVVSSNKRMEHRLLVLIGPISCREELVMPRTVSICLIFAELVPCLKRSNTRKQS</sequence>
<dbReference type="AlphaFoldDB" id="A0A8X6GQG6"/>
<accession>A0A8X6GQG6</accession>
<keyword evidence="2" id="KW-1185">Reference proteome</keyword>
<evidence type="ECO:0000313" key="1">
    <source>
        <dbReference type="EMBL" id="GFR09286.1"/>
    </source>
</evidence>
<dbReference type="Proteomes" id="UP000887116">
    <property type="component" value="Unassembled WGS sequence"/>
</dbReference>